<dbReference type="AlphaFoldDB" id="A0A0B6YWD2"/>
<gene>
    <name evidence="1" type="primary">ORF37443</name>
</gene>
<accession>A0A0B6YWD2</accession>
<reference evidence="1" key="1">
    <citation type="submission" date="2014-12" db="EMBL/GenBank/DDBJ databases">
        <title>Insight into the proteome of Arion vulgaris.</title>
        <authorList>
            <person name="Aradska J."/>
            <person name="Bulat T."/>
            <person name="Smidak R."/>
            <person name="Sarate P."/>
            <person name="Gangsoo J."/>
            <person name="Sialana F."/>
            <person name="Bilban M."/>
            <person name="Lubec G."/>
        </authorList>
    </citation>
    <scope>NUCLEOTIDE SEQUENCE</scope>
    <source>
        <tissue evidence="1">Skin</tissue>
    </source>
</reference>
<protein>
    <submittedName>
        <fullName evidence="1">Uncharacterized protein</fullName>
    </submittedName>
</protein>
<proteinExistence type="predicted"/>
<name>A0A0B6YWD2_9EUPU</name>
<sequence length="62" mass="7005">MKRFSYGKLAFRGVKLEESQTNWHFCKSKNCCSRAQLRLPRVFTSKLAAQFVSLLAVVGAVP</sequence>
<organism evidence="1">
    <name type="scientific">Arion vulgaris</name>
    <dbReference type="NCBI Taxonomy" id="1028688"/>
    <lineage>
        <taxon>Eukaryota</taxon>
        <taxon>Metazoa</taxon>
        <taxon>Spiralia</taxon>
        <taxon>Lophotrochozoa</taxon>
        <taxon>Mollusca</taxon>
        <taxon>Gastropoda</taxon>
        <taxon>Heterobranchia</taxon>
        <taxon>Euthyneura</taxon>
        <taxon>Panpulmonata</taxon>
        <taxon>Eupulmonata</taxon>
        <taxon>Stylommatophora</taxon>
        <taxon>Helicina</taxon>
        <taxon>Arionoidea</taxon>
        <taxon>Arionidae</taxon>
        <taxon>Arion</taxon>
    </lineage>
</organism>
<evidence type="ECO:0000313" key="1">
    <source>
        <dbReference type="EMBL" id="CEK59795.1"/>
    </source>
</evidence>
<dbReference type="EMBL" id="HACG01012930">
    <property type="protein sequence ID" value="CEK59795.1"/>
    <property type="molecule type" value="Transcribed_RNA"/>
</dbReference>